<keyword evidence="5" id="KW-1185">Reference proteome</keyword>
<dbReference type="RefSeq" id="WP_148065126.1">
    <property type="nucleotide sequence ID" value="NZ_VRYZ01000006.1"/>
</dbReference>
<dbReference type="InterPro" id="IPR003736">
    <property type="entry name" value="PAAI_dom"/>
</dbReference>
<name>A0A5C8ZTJ4_9GAMM</name>
<gene>
    <name evidence="4" type="ORF">FVW59_14805</name>
</gene>
<organism evidence="4 5">
    <name type="scientific">Parahaliea aestuarii</name>
    <dbReference type="NCBI Taxonomy" id="1852021"/>
    <lineage>
        <taxon>Bacteria</taxon>
        <taxon>Pseudomonadati</taxon>
        <taxon>Pseudomonadota</taxon>
        <taxon>Gammaproteobacteria</taxon>
        <taxon>Cellvibrionales</taxon>
        <taxon>Halieaceae</taxon>
        <taxon>Parahaliea</taxon>
    </lineage>
</organism>
<feature type="domain" description="Thioesterase" evidence="3">
    <location>
        <begin position="61"/>
        <end position="138"/>
    </location>
</feature>
<dbReference type="NCBIfam" id="TIGR00369">
    <property type="entry name" value="unchar_dom_1"/>
    <property type="match status" value="1"/>
</dbReference>
<dbReference type="InterPro" id="IPR006683">
    <property type="entry name" value="Thioestr_dom"/>
</dbReference>
<dbReference type="PANTHER" id="PTHR21660">
    <property type="entry name" value="THIOESTERASE SUPERFAMILY MEMBER-RELATED"/>
    <property type="match status" value="1"/>
</dbReference>
<dbReference type="AlphaFoldDB" id="A0A5C8ZTJ4"/>
<dbReference type="OrthoDB" id="3477511at2"/>
<dbReference type="InterPro" id="IPR029069">
    <property type="entry name" value="HotDog_dom_sf"/>
</dbReference>
<dbReference type="Proteomes" id="UP000321933">
    <property type="component" value="Unassembled WGS sequence"/>
</dbReference>
<dbReference type="CDD" id="cd03443">
    <property type="entry name" value="PaaI_thioesterase"/>
    <property type="match status" value="1"/>
</dbReference>
<dbReference type="Pfam" id="PF03061">
    <property type="entry name" value="4HBT"/>
    <property type="match status" value="1"/>
</dbReference>
<dbReference type="GO" id="GO:0047617">
    <property type="term" value="F:fatty acyl-CoA hydrolase activity"/>
    <property type="evidence" value="ECO:0007669"/>
    <property type="project" value="InterPro"/>
</dbReference>
<dbReference type="EMBL" id="VRYZ01000006">
    <property type="protein sequence ID" value="TXS90601.1"/>
    <property type="molecule type" value="Genomic_DNA"/>
</dbReference>
<dbReference type="PANTHER" id="PTHR21660:SF1">
    <property type="entry name" value="ACYL-COENZYME A THIOESTERASE 13"/>
    <property type="match status" value="1"/>
</dbReference>
<comment type="caution">
    <text evidence="4">The sequence shown here is derived from an EMBL/GenBank/DDBJ whole genome shotgun (WGS) entry which is preliminary data.</text>
</comment>
<sequence length="148" mass="15796">MIDYHKEYGHLSGLERMRLFERDVEARFGMAANLGYEVASIAEGSVVYIYTPQESHINLIGGVHGGALASLLDTAMGGAAMTTLAPGERHTIVDLAVKFLRSLRQGDPDVSVEASVEHRGRRLGTVTGRILSADGKLIASGTATAMIL</sequence>
<accession>A0A5C8ZTJ4</accession>
<dbReference type="Gene3D" id="3.10.129.10">
    <property type="entry name" value="Hotdog Thioesterase"/>
    <property type="match status" value="1"/>
</dbReference>
<evidence type="ECO:0000259" key="3">
    <source>
        <dbReference type="Pfam" id="PF03061"/>
    </source>
</evidence>
<comment type="similarity">
    <text evidence="1">Belongs to the thioesterase PaaI family.</text>
</comment>
<evidence type="ECO:0000256" key="2">
    <source>
        <dbReference type="ARBA" id="ARBA00022801"/>
    </source>
</evidence>
<keyword evidence="2" id="KW-0378">Hydrolase</keyword>
<reference evidence="4 5" key="1">
    <citation type="submission" date="2019-08" db="EMBL/GenBank/DDBJ databases">
        <title>Parahaliea maris sp. nov., isolated from the surface seawater.</title>
        <authorList>
            <person name="Liu Y."/>
        </authorList>
    </citation>
    <scope>NUCLEOTIDE SEQUENCE [LARGE SCALE GENOMIC DNA]</scope>
    <source>
        <strain evidence="4 5">S2-26</strain>
    </source>
</reference>
<dbReference type="SUPFAM" id="SSF54637">
    <property type="entry name" value="Thioesterase/thiol ester dehydrase-isomerase"/>
    <property type="match status" value="1"/>
</dbReference>
<evidence type="ECO:0000256" key="1">
    <source>
        <dbReference type="ARBA" id="ARBA00008324"/>
    </source>
</evidence>
<protein>
    <submittedName>
        <fullName evidence="4">PaaI family thioesterase</fullName>
    </submittedName>
</protein>
<evidence type="ECO:0000313" key="5">
    <source>
        <dbReference type="Proteomes" id="UP000321933"/>
    </source>
</evidence>
<dbReference type="InterPro" id="IPR039298">
    <property type="entry name" value="ACOT13"/>
</dbReference>
<proteinExistence type="inferred from homology"/>
<evidence type="ECO:0000313" key="4">
    <source>
        <dbReference type="EMBL" id="TXS90601.1"/>
    </source>
</evidence>